<keyword evidence="6" id="KW-1185">Reference proteome</keyword>
<evidence type="ECO:0000313" key="3">
    <source>
        <dbReference type="EMBL" id="MBB3774416.1"/>
    </source>
</evidence>
<protein>
    <recommendedName>
        <fullName evidence="7">Secreted protein</fullName>
    </recommendedName>
</protein>
<evidence type="ECO:0000313" key="5">
    <source>
        <dbReference type="Proteomes" id="UP000430021"/>
    </source>
</evidence>
<organism evidence="4 5">
    <name type="scientific">Erythrobacter ramosus</name>
    <dbReference type="NCBI Taxonomy" id="35811"/>
    <lineage>
        <taxon>Bacteria</taxon>
        <taxon>Pseudomonadati</taxon>
        <taxon>Pseudomonadota</taxon>
        <taxon>Alphaproteobacteria</taxon>
        <taxon>Sphingomonadales</taxon>
        <taxon>Erythrobacteraceae</taxon>
        <taxon>Erythrobacter/Porphyrobacter group</taxon>
        <taxon>Erythrobacter</taxon>
    </lineage>
</organism>
<name>A0A6I4UKM0_9SPHN</name>
<dbReference type="Proteomes" id="UP000548685">
    <property type="component" value="Unassembled WGS sequence"/>
</dbReference>
<accession>A0A6I4UKM0</accession>
<feature type="region of interest" description="Disordered" evidence="1">
    <location>
        <begin position="20"/>
        <end position="49"/>
    </location>
</feature>
<reference evidence="4 5" key="1">
    <citation type="submission" date="2019-12" db="EMBL/GenBank/DDBJ databases">
        <title>Genomic-based taxomic classification of the family Erythrobacteraceae.</title>
        <authorList>
            <person name="Xu L."/>
        </authorList>
    </citation>
    <scope>NUCLEOTIDE SEQUENCE [LARGE SCALE GENOMIC DNA]</scope>
    <source>
        <strain evidence="4 5">JCM 10282</strain>
    </source>
</reference>
<evidence type="ECO:0000313" key="4">
    <source>
        <dbReference type="EMBL" id="MXP37933.1"/>
    </source>
</evidence>
<feature type="signal peptide" evidence="2">
    <location>
        <begin position="1"/>
        <end position="21"/>
    </location>
</feature>
<evidence type="ECO:0000256" key="1">
    <source>
        <dbReference type="SAM" id="MobiDB-lite"/>
    </source>
</evidence>
<dbReference type="EMBL" id="JACICE010000001">
    <property type="protein sequence ID" value="MBB3774416.1"/>
    <property type="molecule type" value="Genomic_DNA"/>
</dbReference>
<dbReference type="Proteomes" id="UP000430021">
    <property type="component" value="Unassembled WGS sequence"/>
</dbReference>
<dbReference type="OrthoDB" id="7577115at2"/>
<dbReference type="AlphaFoldDB" id="A0A6I4UKM0"/>
<evidence type="ECO:0000256" key="2">
    <source>
        <dbReference type="SAM" id="SignalP"/>
    </source>
</evidence>
<evidence type="ECO:0000313" key="6">
    <source>
        <dbReference type="Proteomes" id="UP000548685"/>
    </source>
</evidence>
<sequence>MRMSASAMLLAGLMITASAQAEQPQMRVRPAETPTPAPSPGDTYGLPGAPTERALRARANLEALLQGRIYTNDLSPQDLQDVLDFERMARGAYPDNRTFQQQCIDEEVRRNGGNPTQLAWQVIRLKCQ</sequence>
<reference evidence="3 6" key="2">
    <citation type="submission" date="2020-08" db="EMBL/GenBank/DDBJ databases">
        <title>Genomic Encyclopedia of Type Strains, Phase IV (KMG-IV): sequencing the most valuable type-strain genomes for metagenomic binning, comparative biology and taxonomic classification.</title>
        <authorList>
            <person name="Goeker M."/>
        </authorList>
    </citation>
    <scope>NUCLEOTIDE SEQUENCE [LARGE SCALE GENOMIC DNA]</scope>
    <source>
        <strain evidence="3 6">DSM 8510</strain>
    </source>
</reference>
<gene>
    <name evidence="3" type="ORF">FHS52_000359</name>
    <name evidence="4" type="ORF">GRI59_04785</name>
</gene>
<keyword evidence="2" id="KW-0732">Signal</keyword>
<dbReference type="EMBL" id="WTYB01000001">
    <property type="protein sequence ID" value="MXP37933.1"/>
    <property type="molecule type" value="Genomic_DNA"/>
</dbReference>
<feature type="chain" id="PRO_5026058157" description="Secreted protein" evidence="2">
    <location>
        <begin position="22"/>
        <end position="128"/>
    </location>
</feature>
<dbReference type="RefSeq" id="WP_160760024.1">
    <property type="nucleotide sequence ID" value="NZ_BAAADZ010000002.1"/>
</dbReference>
<proteinExistence type="predicted"/>
<evidence type="ECO:0008006" key="7">
    <source>
        <dbReference type="Google" id="ProtNLM"/>
    </source>
</evidence>
<comment type="caution">
    <text evidence="4">The sequence shown here is derived from an EMBL/GenBank/DDBJ whole genome shotgun (WGS) entry which is preliminary data.</text>
</comment>